<dbReference type="Pfam" id="PF00443">
    <property type="entry name" value="UCH"/>
    <property type="match status" value="1"/>
</dbReference>
<evidence type="ECO:0000256" key="1">
    <source>
        <dbReference type="ARBA" id="ARBA00009085"/>
    </source>
</evidence>
<dbReference type="GO" id="GO:0016579">
    <property type="term" value="P:protein deubiquitination"/>
    <property type="evidence" value="ECO:0007669"/>
    <property type="project" value="InterPro"/>
</dbReference>
<dbReference type="InterPro" id="IPR018200">
    <property type="entry name" value="USP_CS"/>
</dbReference>
<dbReference type="STRING" id="69332.A0A388KVY0"/>
<protein>
    <recommendedName>
        <fullName evidence="3">USP domain-containing protein</fullName>
    </recommendedName>
</protein>
<accession>A0A388KVY0</accession>
<evidence type="ECO:0000256" key="2">
    <source>
        <dbReference type="SAM" id="MobiDB-lite"/>
    </source>
</evidence>
<dbReference type="InterPro" id="IPR050185">
    <property type="entry name" value="Ub_carboxyl-term_hydrolase"/>
</dbReference>
<sequence length="464" mass="51612">MKPGYIERVWDTVGALEFRMRDRKVELELTIRDWKVDWKSGAPDQNVYSYAEDDTVEDPFLAEHIAHFGINFTALEKTEMTTAEKELDQNLNFDWFRIQEKGKELEPLFGPGYTGLANLGNSCYLASVMQVVFSTRDFQERYFNNLPLRDAFNNALADPTLDIVAQLAKLAHGLLSGKYSVPSVEASSKEAAEGESVMQAQEGIPPRMFKTLIGTGHPEFSSGRQQDALEFFQHLLDVVERTDSGRSVDPSKCFRFLVEERIQCAASANVKYNYRADNVLSLGIPLDAAVNKEEVEEYNRKQAEKAAAGEKMDGAAVRPRVPLSACLEAFSAEEEVADFYSSSIGGKTTAIKRTRLRTFPDCLVLHMKKFVHDVGWVAKKLDVFIDVPDEIDLSHLRGKGLQPGEQELPDTPDVDTPIRSSSGGGPSVENSTVPVDEESLGMLTAIGCSKEVARRALQETVIEK</sequence>
<feature type="region of interest" description="Disordered" evidence="2">
    <location>
        <begin position="396"/>
        <end position="436"/>
    </location>
</feature>
<dbReference type="PANTHER" id="PTHR21646">
    <property type="entry name" value="UBIQUITIN CARBOXYL-TERMINAL HYDROLASE"/>
    <property type="match status" value="1"/>
</dbReference>
<dbReference type="PANTHER" id="PTHR21646:SF10">
    <property type="entry name" value="UBIQUITIN CARBOXYL-TERMINAL HYDROLASE 14"/>
    <property type="match status" value="1"/>
</dbReference>
<gene>
    <name evidence="4" type="ORF">CBR_g17932</name>
</gene>
<comment type="caution">
    <text evidence="4">The sequence shown here is derived from an EMBL/GenBank/DDBJ whole genome shotgun (WGS) entry which is preliminary data.</text>
</comment>
<dbReference type="SUPFAM" id="SSF54001">
    <property type="entry name" value="Cysteine proteinases"/>
    <property type="match status" value="1"/>
</dbReference>
<reference evidence="4 5" key="1">
    <citation type="journal article" date="2018" name="Cell">
        <title>The Chara Genome: Secondary Complexity and Implications for Plant Terrestrialization.</title>
        <authorList>
            <person name="Nishiyama T."/>
            <person name="Sakayama H."/>
            <person name="Vries J.D."/>
            <person name="Buschmann H."/>
            <person name="Saint-Marcoux D."/>
            <person name="Ullrich K.K."/>
            <person name="Haas F.B."/>
            <person name="Vanderstraeten L."/>
            <person name="Becker D."/>
            <person name="Lang D."/>
            <person name="Vosolsobe S."/>
            <person name="Rombauts S."/>
            <person name="Wilhelmsson P.K.I."/>
            <person name="Janitza P."/>
            <person name="Kern R."/>
            <person name="Heyl A."/>
            <person name="Rumpler F."/>
            <person name="Villalobos L.I.A.C."/>
            <person name="Clay J.M."/>
            <person name="Skokan R."/>
            <person name="Toyoda A."/>
            <person name="Suzuki Y."/>
            <person name="Kagoshima H."/>
            <person name="Schijlen E."/>
            <person name="Tajeshwar N."/>
            <person name="Catarino B."/>
            <person name="Hetherington A.J."/>
            <person name="Saltykova A."/>
            <person name="Bonnot C."/>
            <person name="Breuninger H."/>
            <person name="Symeonidi A."/>
            <person name="Radhakrishnan G.V."/>
            <person name="Van Nieuwerburgh F."/>
            <person name="Deforce D."/>
            <person name="Chang C."/>
            <person name="Karol K.G."/>
            <person name="Hedrich R."/>
            <person name="Ulvskov P."/>
            <person name="Glockner G."/>
            <person name="Delwiche C.F."/>
            <person name="Petrasek J."/>
            <person name="Van de Peer Y."/>
            <person name="Friml J."/>
            <person name="Beilby M."/>
            <person name="Dolan L."/>
            <person name="Kohara Y."/>
            <person name="Sugano S."/>
            <person name="Fujiyama A."/>
            <person name="Delaux P.-M."/>
            <person name="Quint M."/>
            <person name="TheiBen G."/>
            <person name="Hagemann M."/>
            <person name="Harholt J."/>
            <person name="Dunand C."/>
            <person name="Zachgo S."/>
            <person name="Langdale J."/>
            <person name="Maumus F."/>
            <person name="Straeten D.V.D."/>
            <person name="Gould S.B."/>
            <person name="Rensing S.A."/>
        </authorList>
    </citation>
    <scope>NUCLEOTIDE SEQUENCE [LARGE SCALE GENOMIC DNA]</scope>
    <source>
        <strain evidence="4 5">S276</strain>
    </source>
</reference>
<dbReference type="InterPro" id="IPR001394">
    <property type="entry name" value="Peptidase_C19_UCH"/>
</dbReference>
<name>A0A388KVY0_CHABU</name>
<keyword evidence="5" id="KW-1185">Reference proteome</keyword>
<dbReference type="PROSITE" id="PS50235">
    <property type="entry name" value="USP_3"/>
    <property type="match status" value="1"/>
</dbReference>
<dbReference type="AlphaFoldDB" id="A0A388KVY0"/>
<dbReference type="CDD" id="cd02658">
    <property type="entry name" value="Peptidase_C19B"/>
    <property type="match status" value="1"/>
</dbReference>
<evidence type="ECO:0000313" key="5">
    <source>
        <dbReference type="Proteomes" id="UP000265515"/>
    </source>
</evidence>
<dbReference type="Proteomes" id="UP000265515">
    <property type="component" value="Unassembled WGS sequence"/>
</dbReference>
<evidence type="ECO:0000313" key="4">
    <source>
        <dbReference type="EMBL" id="GBG74219.1"/>
    </source>
</evidence>
<evidence type="ECO:0000259" key="3">
    <source>
        <dbReference type="PROSITE" id="PS50235"/>
    </source>
</evidence>
<dbReference type="InterPro" id="IPR038765">
    <property type="entry name" value="Papain-like_cys_pep_sf"/>
</dbReference>
<dbReference type="Gramene" id="GBG74219">
    <property type="protein sequence ID" value="GBG74219"/>
    <property type="gene ID" value="CBR_g17932"/>
</dbReference>
<dbReference type="PROSITE" id="PS00972">
    <property type="entry name" value="USP_1"/>
    <property type="match status" value="1"/>
</dbReference>
<dbReference type="GO" id="GO:0004843">
    <property type="term" value="F:cysteine-type deubiquitinase activity"/>
    <property type="evidence" value="ECO:0007669"/>
    <property type="project" value="InterPro"/>
</dbReference>
<dbReference type="InterPro" id="IPR028889">
    <property type="entry name" value="USP"/>
</dbReference>
<proteinExistence type="inferred from homology"/>
<organism evidence="4 5">
    <name type="scientific">Chara braunii</name>
    <name type="common">Braun's stonewort</name>
    <dbReference type="NCBI Taxonomy" id="69332"/>
    <lineage>
        <taxon>Eukaryota</taxon>
        <taxon>Viridiplantae</taxon>
        <taxon>Streptophyta</taxon>
        <taxon>Charophyceae</taxon>
        <taxon>Charales</taxon>
        <taxon>Characeae</taxon>
        <taxon>Chara</taxon>
    </lineage>
</organism>
<dbReference type="OrthoDB" id="361536at2759"/>
<dbReference type="EMBL" id="BFEA01000199">
    <property type="protein sequence ID" value="GBG74219.1"/>
    <property type="molecule type" value="Genomic_DNA"/>
</dbReference>
<feature type="domain" description="USP" evidence="3">
    <location>
        <begin position="114"/>
        <end position="464"/>
    </location>
</feature>
<comment type="similarity">
    <text evidence="1">Belongs to the peptidase C19 family.</text>
</comment>
<dbReference type="Gene3D" id="3.90.70.10">
    <property type="entry name" value="Cysteine proteinases"/>
    <property type="match status" value="1"/>
</dbReference>